<dbReference type="AlphaFoldDB" id="A0A5N5QSG9"/>
<gene>
    <name evidence="2" type="ORF">CTheo_1984</name>
</gene>
<name>A0A5N5QSG9_9AGAM</name>
<comment type="caution">
    <text evidence="2">The sequence shown here is derived from an EMBL/GenBank/DDBJ whole genome shotgun (WGS) entry which is preliminary data.</text>
</comment>
<protein>
    <submittedName>
        <fullName evidence="2">Uncharacterized protein</fullName>
    </submittedName>
</protein>
<keyword evidence="3" id="KW-1185">Reference proteome</keyword>
<proteinExistence type="predicted"/>
<dbReference type="OrthoDB" id="2100128at2759"/>
<feature type="region of interest" description="Disordered" evidence="1">
    <location>
        <begin position="1"/>
        <end position="76"/>
    </location>
</feature>
<reference evidence="2 3" key="1">
    <citation type="journal article" date="2019" name="Fungal Biol. Biotechnol.">
        <title>Draft genome sequence of fastidious pathogen Ceratobasidium theobromae, which causes vascular-streak dieback in Theobroma cacao.</title>
        <authorList>
            <person name="Ali S.S."/>
            <person name="Asman A."/>
            <person name="Shao J."/>
            <person name="Firmansyah A.P."/>
            <person name="Susilo A.W."/>
            <person name="Rosmana A."/>
            <person name="McMahon P."/>
            <person name="Junaid M."/>
            <person name="Guest D."/>
            <person name="Kheng T.Y."/>
            <person name="Meinhardt L.W."/>
            <person name="Bailey B.A."/>
        </authorList>
    </citation>
    <scope>NUCLEOTIDE SEQUENCE [LARGE SCALE GENOMIC DNA]</scope>
    <source>
        <strain evidence="2 3">CT2</strain>
    </source>
</reference>
<dbReference type="PANTHER" id="PTHR39398:SF1">
    <property type="entry name" value="CSN8_PSMD8_EIF3K DOMAIN-CONTAINING PROTEIN"/>
    <property type="match status" value="1"/>
</dbReference>
<dbReference type="EMBL" id="SSOP01000019">
    <property type="protein sequence ID" value="KAB5594501.1"/>
    <property type="molecule type" value="Genomic_DNA"/>
</dbReference>
<accession>A0A5N5QSG9</accession>
<feature type="compositionally biased region" description="Polar residues" evidence="1">
    <location>
        <begin position="9"/>
        <end position="73"/>
    </location>
</feature>
<sequence>MRGRGRGTINESRGTRKPQNNRGAPRNSTWDRALAGTSTNPVPKSLSSTNRQIKPNDQSKLQLIPSVSRSSGLEPNGDALRSFSTQEEYWAFITEKIETLEVPGRLDHKNLSQTERQEKESNVMILLRKLREGFVSTKRRDDFAMQVVEKSVYLSILYNSPVNIASSFSYLLEGYANATPTTRPESGTKSAFNEAAIGLVHFLQSILDEFPSQRASYRLVAQPHCANHPTCLARDSIEWSVASDIGSALRRGNWWALERLTNLEIISERLKHAPWVGDIQTDANNEDDTFSALPPRALNHLLEQLRTKVRSHAWPVLRSAYREVVGATWLERSLLLPKGDTGGLGEFMKTAVERSEAAAKDAPEGTNVWTLRRPLVT</sequence>
<organism evidence="2 3">
    <name type="scientific">Ceratobasidium theobromae</name>
    <dbReference type="NCBI Taxonomy" id="1582974"/>
    <lineage>
        <taxon>Eukaryota</taxon>
        <taxon>Fungi</taxon>
        <taxon>Dikarya</taxon>
        <taxon>Basidiomycota</taxon>
        <taxon>Agaricomycotina</taxon>
        <taxon>Agaricomycetes</taxon>
        <taxon>Cantharellales</taxon>
        <taxon>Ceratobasidiaceae</taxon>
        <taxon>Ceratobasidium</taxon>
    </lineage>
</organism>
<dbReference type="Proteomes" id="UP000383932">
    <property type="component" value="Unassembled WGS sequence"/>
</dbReference>
<dbReference type="PANTHER" id="PTHR39398">
    <property type="entry name" value="YALI0F14311P"/>
    <property type="match status" value="1"/>
</dbReference>
<evidence type="ECO:0000313" key="2">
    <source>
        <dbReference type="EMBL" id="KAB5594501.1"/>
    </source>
</evidence>
<evidence type="ECO:0000313" key="3">
    <source>
        <dbReference type="Proteomes" id="UP000383932"/>
    </source>
</evidence>
<evidence type="ECO:0000256" key="1">
    <source>
        <dbReference type="SAM" id="MobiDB-lite"/>
    </source>
</evidence>